<dbReference type="GeneID" id="17287220"/>
<dbReference type="PaxDb" id="2903-EOD41950"/>
<proteinExistence type="predicted"/>
<dbReference type="EnsemblProtists" id="EOD41950">
    <property type="protein sequence ID" value="EOD41950"/>
    <property type="gene ID" value="EMIHUDRAFT_431886"/>
</dbReference>
<dbReference type="PANTHER" id="PTHR10869">
    <property type="entry name" value="PROLYL 4-HYDROXYLASE ALPHA SUBUNIT"/>
    <property type="match status" value="1"/>
</dbReference>
<evidence type="ECO:0000256" key="1">
    <source>
        <dbReference type="ARBA" id="ARBA00022723"/>
    </source>
</evidence>
<dbReference type="InterPro" id="IPR044862">
    <property type="entry name" value="Pro_4_hyd_alph_FE2OG_OXY"/>
</dbReference>
<evidence type="ECO:0000256" key="2">
    <source>
        <dbReference type="ARBA" id="ARBA00023004"/>
    </source>
</evidence>
<accession>A0A0D3L1R5</accession>
<feature type="domain" description="Prolyl 4-hydroxylase alpha subunit Fe(2+) 2OG dioxygenase" evidence="3">
    <location>
        <begin position="27"/>
        <end position="106"/>
    </location>
</feature>
<reference evidence="4" key="2">
    <citation type="submission" date="2024-10" db="UniProtKB">
        <authorList>
            <consortium name="EnsemblProtists"/>
        </authorList>
    </citation>
    <scope>IDENTIFICATION</scope>
</reference>
<keyword evidence="5" id="KW-1185">Reference proteome</keyword>
<sequence length="121" mass="13320">MSRARRSQTGSLRSSCIKTGAPQRATSCVRIFTLFMYLNDVPEGGGGGTRFTDLKPEPITFMPSRGKAVLWPSVLADAPDTMDPRTHHEALPVWSGEKFGANFWIHQYDFRSAHASGCTMG</sequence>
<dbReference type="GO" id="GO:0004656">
    <property type="term" value="F:procollagen-proline 4-dioxygenase activity"/>
    <property type="evidence" value="ECO:0007669"/>
    <property type="project" value="TreeGrafter"/>
</dbReference>
<dbReference type="Proteomes" id="UP000013827">
    <property type="component" value="Unassembled WGS sequence"/>
</dbReference>
<organism evidence="4 5">
    <name type="scientific">Emiliania huxleyi (strain CCMP1516)</name>
    <dbReference type="NCBI Taxonomy" id="280463"/>
    <lineage>
        <taxon>Eukaryota</taxon>
        <taxon>Haptista</taxon>
        <taxon>Haptophyta</taxon>
        <taxon>Prymnesiophyceae</taxon>
        <taxon>Isochrysidales</taxon>
        <taxon>Noelaerhabdaceae</taxon>
        <taxon>Emiliania</taxon>
    </lineage>
</organism>
<evidence type="ECO:0000259" key="3">
    <source>
        <dbReference type="Pfam" id="PF13640"/>
    </source>
</evidence>
<reference evidence="5" key="1">
    <citation type="journal article" date="2013" name="Nature">
        <title>Pan genome of the phytoplankton Emiliania underpins its global distribution.</title>
        <authorList>
            <person name="Read B.A."/>
            <person name="Kegel J."/>
            <person name="Klute M.J."/>
            <person name="Kuo A."/>
            <person name="Lefebvre S.C."/>
            <person name="Maumus F."/>
            <person name="Mayer C."/>
            <person name="Miller J."/>
            <person name="Monier A."/>
            <person name="Salamov A."/>
            <person name="Young J."/>
            <person name="Aguilar M."/>
            <person name="Claverie J.M."/>
            <person name="Frickenhaus S."/>
            <person name="Gonzalez K."/>
            <person name="Herman E.K."/>
            <person name="Lin Y.C."/>
            <person name="Napier J."/>
            <person name="Ogata H."/>
            <person name="Sarno A.F."/>
            <person name="Shmutz J."/>
            <person name="Schroeder D."/>
            <person name="de Vargas C."/>
            <person name="Verret F."/>
            <person name="von Dassow P."/>
            <person name="Valentin K."/>
            <person name="Van de Peer Y."/>
            <person name="Wheeler G."/>
            <person name="Dacks J.B."/>
            <person name="Delwiche C.F."/>
            <person name="Dyhrman S.T."/>
            <person name="Glockner G."/>
            <person name="John U."/>
            <person name="Richards T."/>
            <person name="Worden A.Z."/>
            <person name="Zhang X."/>
            <person name="Grigoriev I.V."/>
            <person name="Allen A.E."/>
            <person name="Bidle K."/>
            <person name="Borodovsky M."/>
            <person name="Bowler C."/>
            <person name="Brownlee C."/>
            <person name="Cock J.M."/>
            <person name="Elias M."/>
            <person name="Gladyshev V.N."/>
            <person name="Groth M."/>
            <person name="Guda C."/>
            <person name="Hadaegh A."/>
            <person name="Iglesias-Rodriguez M.D."/>
            <person name="Jenkins J."/>
            <person name="Jones B.M."/>
            <person name="Lawson T."/>
            <person name="Leese F."/>
            <person name="Lindquist E."/>
            <person name="Lobanov A."/>
            <person name="Lomsadze A."/>
            <person name="Malik S.B."/>
            <person name="Marsh M.E."/>
            <person name="Mackinder L."/>
            <person name="Mock T."/>
            <person name="Mueller-Roeber B."/>
            <person name="Pagarete A."/>
            <person name="Parker M."/>
            <person name="Probert I."/>
            <person name="Quesneville H."/>
            <person name="Raines C."/>
            <person name="Rensing S.A."/>
            <person name="Riano-Pachon D.M."/>
            <person name="Richier S."/>
            <person name="Rokitta S."/>
            <person name="Shiraiwa Y."/>
            <person name="Soanes D.M."/>
            <person name="van der Giezen M."/>
            <person name="Wahlund T.M."/>
            <person name="Williams B."/>
            <person name="Wilson W."/>
            <person name="Wolfe G."/>
            <person name="Wurch L.L."/>
        </authorList>
    </citation>
    <scope>NUCLEOTIDE SEQUENCE</scope>
</reference>
<keyword evidence="2" id="KW-0408">Iron</keyword>
<dbReference type="KEGG" id="ehx:EMIHUDRAFT_431886"/>
<dbReference type="GO" id="GO:0046872">
    <property type="term" value="F:metal ion binding"/>
    <property type="evidence" value="ECO:0007669"/>
    <property type="project" value="UniProtKB-KW"/>
</dbReference>
<dbReference type="HOGENOM" id="CLU_2042442_0_0_1"/>
<dbReference type="Pfam" id="PF13640">
    <property type="entry name" value="2OG-FeII_Oxy_3"/>
    <property type="match status" value="1"/>
</dbReference>
<dbReference type="eggNOG" id="ENOG502SWK7">
    <property type="taxonomic scope" value="Eukaryota"/>
</dbReference>
<dbReference type="RefSeq" id="XP_005794379.1">
    <property type="nucleotide sequence ID" value="XM_005794322.1"/>
</dbReference>
<evidence type="ECO:0000313" key="4">
    <source>
        <dbReference type="EnsemblProtists" id="EOD41950"/>
    </source>
</evidence>
<evidence type="ECO:0000313" key="5">
    <source>
        <dbReference type="Proteomes" id="UP000013827"/>
    </source>
</evidence>
<dbReference type="InterPro" id="IPR045054">
    <property type="entry name" value="P4HA-like"/>
</dbReference>
<dbReference type="PANTHER" id="PTHR10869:SF235">
    <property type="entry name" value="PROCOLLAGEN-PROLINE 4-DIOXYGENASE"/>
    <property type="match status" value="1"/>
</dbReference>
<dbReference type="STRING" id="2903.R1FS78"/>
<keyword evidence="1" id="KW-0479">Metal-binding</keyword>
<dbReference type="GO" id="GO:0005783">
    <property type="term" value="C:endoplasmic reticulum"/>
    <property type="evidence" value="ECO:0007669"/>
    <property type="project" value="TreeGrafter"/>
</dbReference>
<name>A0A0D3L1R5_EMIH1</name>
<dbReference type="AlphaFoldDB" id="A0A0D3L1R5"/>
<protein>
    <recommendedName>
        <fullName evidence="3">Prolyl 4-hydroxylase alpha subunit Fe(2+) 2OG dioxygenase domain-containing protein</fullName>
    </recommendedName>
</protein>
<dbReference type="Gene3D" id="2.60.120.620">
    <property type="entry name" value="q2cbj1_9rhob like domain"/>
    <property type="match status" value="1"/>
</dbReference>